<evidence type="ECO:0000256" key="6">
    <source>
        <dbReference type="SAM" id="MobiDB-lite"/>
    </source>
</evidence>
<dbReference type="InterPro" id="IPR014790">
    <property type="entry name" value="MutL_C"/>
</dbReference>
<dbReference type="OrthoDB" id="9763467at2"/>
<dbReference type="Gene3D" id="3.30.1370.100">
    <property type="entry name" value="MutL, C-terminal domain, regulatory subdomain"/>
    <property type="match status" value="1"/>
</dbReference>
<dbReference type="HAMAP" id="MF_00149">
    <property type="entry name" value="DNA_mis_repair"/>
    <property type="match status" value="1"/>
</dbReference>
<reference evidence="10" key="1">
    <citation type="journal article" date="2018" name="Front. Microbiol.">
        <title>Genome-Based Analysis Reveals the Taxonomy and Diversity of the Family Idiomarinaceae.</title>
        <authorList>
            <person name="Liu Y."/>
            <person name="Lai Q."/>
            <person name="Shao Z."/>
        </authorList>
    </citation>
    <scope>NUCLEOTIDE SEQUENCE [LARGE SCALE GENOMIC DNA]</scope>
    <source>
        <strain evidence="10">908033</strain>
    </source>
</reference>
<dbReference type="SUPFAM" id="SSF118116">
    <property type="entry name" value="DNA mismatch repair protein MutL"/>
    <property type="match status" value="1"/>
</dbReference>
<organism evidence="9 10">
    <name type="scientific">Pseudidiomarina donghaiensis</name>
    <dbReference type="NCBI Taxonomy" id="519452"/>
    <lineage>
        <taxon>Bacteria</taxon>
        <taxon>Pseudomonadati</taxon>
        <taxon>Pseudomonadota</taxon>
        <taxon>Gammaproteobacteria</taxon>
        <taxon>Alteromonadales</taxon>
        <taxon>Idiomarinaceae</taxon>
        <taxon>Pseudidiomarina</taxon>
    </lineage>
</organism>
<feature type="region of interest" description="Disordered" evidence="6">
    <location>
        <begin position="334"/>
        <end position="353"/>
    </location>
</feature>
<feature type="domain" description="DNA mismatch repair protein S5" evidence="8">
    <location>
        <begin position="212"/>
        <end position="330"/>
    </location>
</feature>
<name>A0A432XKE5_9GAMM</name>
<dbReference type="SMART" id="SM01340">
    <property type="entry name" value="DNA_mis_repair"/>
    <property type="match status" value="1"/>
</dbReference>
<keyword evidence="4 5" id="KW-0234">DNA repair</keyword>
<dbReference type="PANTHER" id="PTHR10073">
    <property type="entry name" value="DNA MISMATCH REPAIR PROTEIN MLH, PMS, MUTL"/>
    <property type="match status" value="1"/>
</dbReference>
<dbReference type="AlphaFoldDB" id="A0A432XKE5"/>
<dbReference type="InterPro" id="IPR042121">
    <property type="entry name" value="MutL_C_regsub"/>
</dbReference>
<dbReference type="PANTHER" id="PTHR10073:SF12">
    <property type="entry name" value="DNA MISMATCH REPAIR PROTEIN MLH1"/>
    <property type="match status" value="1"/>
</dbReference>
<dbReference type="InterPro" id="IPR037198">
    <property type="entry name" value="MutL_C_sf"/>
</dbReference>
<dbReference type="InterPro" id="IPR020667">
    <property type="entry name" value="DNA_mismatch_repair_MutL"/>
</dbReference>
<dbReference type="GO" id="GO:0140664">
    <property type="term" value="F:ATP-dependent DNA damage sensor activity"/>
    <property type="evidence" value="ECO:0007669"/>
    <property type="project" value="InterPro"/>
</dbReference>
<keyword evidence="10" id="KW-1185">Reference proteome</keyword>
<dbReference type="Gene3D" id="3.30.230.10">
    <property type="match status" value="1"/>
</dbReference>
<dbReference type="GO" id="GO:0005524">
    <property type="term" value="F:ATP binding"/>
    <property type="evidence" value="ECO:0007669"/>
    <property type="project" value="InterPro"/>
</dbReference>
<dbReference type="Pfam" id="PF13589">
    <property type="entry name" value="HATPase_c_3"/>
    <property type="match status" value="1"/>
</dbReference>
<feature type="compositionally biased region" description="Polar residues" evidence="6">
    <location>
        <begin position="334"/>
        <end position="347"/>
    </location>
</feature>
<dbReference type="InterPro" id="IPR013507">
    <property type="entry name" value="DNA_mismatch_S5_2-like"/>
</dbReference>
<keyword evidence="3 5" id="KW-0227">DNA damage</keyword>
<comment type="similarity">
    <text evidence="1 5">Belongs to the DNA mismatch repair MutL/HexB family.</text>
</comment>
<dbReference type="NCBIfam" id="TIGR00585">
    <property type="entry name" value="mutl"/>
    <property type="match status" value="1"/>
</dbReference>
<dbReference type="Pfam" id="PF01119">
    <property type="entry name" value="DNA_mis_repair"/>
    <property type="match status" value="1"/>
</dbReference>
<dbReference type="InterPro" id="IPR014721">
    <property type="entry name" value="Ribsml_uS5_D2-typ_fold_subgr"/>
</dbReference>
<dbReference type="GO" id="GO:0006298">
    <property type="term" value="P:mismatch repair"/>
    <property type="evidence" value="ECO:0007669"/>
    <property type="project" value="UniProtKB-UniRule"/>
</dbReference>
<dbReference type="PROSITE" id="PS00058">
    <property type="entry name" value="DNA_MISMATCH_REPAIR_1"/>
    <property type="match status" value="1"/>
</dbReference>
<evidence type="ECO:0000256" key="1">
    <source>
        <dbReference type="ARBA" id="ARBA00006082"/>
    </source>
</evidence>
<gene>
    <name evidence="5" type="primary">mutL</name>
    <name evidence="9" type="ORF">CWE24_00745</name>
</gene>
<evidence type="ECO:0000313" key="9">
    <source>
        <dbReference type="EMBL" id="RUO49077.1"/>
    </source>
</evidence>
<dbReference type="InterPro" id="IPR014762">
    <property type="entry name" value="DNA_mismatch_repair_CS"/>
</dbReference>
<dbReference type="SUPFAM" id="SSF55874">
    <property type="entry name" value="ATPase domain of HSP90 chaperone/DNA topoisomerase II/histidine kinase"/>
    <property type="match status" value="1"/>
</dbReference>
<evidence type="ECO:0000256" key="3">
    <source>
        <dbReference type="ARBA" id="ARBA00022763"/>
    </source>
</evidence>
<dbReference type="EMBL" id="PIPU01000001">
    <property type="protein sequence ID" value="RUO49077.1"/>
    <property type="molecule type" value="Genomic_DNA"/>
</dbReference>
<evidence type="ECO:0000313" key="10">
    <source>
        <dbReference type="Proteomes" id="UP000286985"/>
    </source>
</evidence>
<dbReference type="GO" id="GO:0016887">
    <property type="term" value="F:ATP hydrolysis activity"/>
    <property type="evidence" value="ECO:0007669"/>
    <property type="project" value="InterPro"/>
</dbReference>
<dbReference type="GO" id="GO:0032300">
    <property type="term" value="C:mismatch repair complex"/>
    <property type="evidence" value="ECO:0007669"/>
    <property type="project" value="InterPro"/>
</dbReference>
<dbReference type="InterPro" id="IPR038973">
    <property type="entry name" value="MutL/Mlh/Pms-like"/>
</dbReference>
<dbReference type="CDD" id="cd16926">
    <property type="entry name" value="HATPase_MutL-MLH-PMS-like"/>
    <property type="match status" value="1"/>
</dbReference>
<dbReference type="STRING" id="519452.SAMN04488139_0283"/>
<feature type="domain" description="MutL C-terminal dimerisation" evidence="7">
    <location>
        <begin position="399"/>
        <end position="543"/>
    </location>
</feature>
<dbReference type="CDD" id="cd03482">
    <property type="entry name" value="MutL_Trans_MutL"/>
    <property type="match status" value="1"/>
</dbReference>
<evidence type="ECO:0000259" key="8">
    <source>
        <dbReference type="SMART" id="SM01340"/>
    </source>
</evidence>
<protein>
    <recommendedName>
        <fullName evidence="2 5">DNA mismatch repair protein MutL</fullName>
    </recommendedName>
</protein>
<sequence>MPIQLLPISLANQIAAGEVIERPASVVKELVENCLDAQATEITVDIEQGGRRRIRVRDNGAGIPKEELALALSRHATSKISSLADLEAIQSLGFRGEALASISSVSRLTLTAKTEPQEQAWQAWVEGRDMQAELAPATHPEGTTVDVQDLFFNTPARRKFLRTDKTEFSHIDEVLRRIALARFDVRFNLVHNRKPVRQYHAVTKPEDYLQRVAQVCGKSFTDVAVGVEQQAGPVRLWGWVAPAHGCRHQADVQYFYVNGRMMRDRLLGHAVRQAYGETLGDERTPTFVLYLELPATDVDVNVHPAKHEVRFHQARQIHDFVLQVVRHALHNAATSTNKNGASEQPESASHGYKPSHEALAAQVRELQPRHSSVFPSREVPAPAVPAVSQGPLPEQAAGVAAVVQQRFALLTQPSLSLLDLQRVQHSYLTQHMQQQFSVGLAGQPLLVPVKISEPALVKQLTQLDEKLLARLGIRLEITAGNAPSVTVLQVPTPLRQTDIVASLADVAARLTTHASAVESQVLPWLASLAVQTEYSTTQAEHWWRWWQDNCDANAAWLIPIPLPELPEALR</sequence>
<dbReference type="GO" id="GO:0030983">
    <property type="term" value="F:mismatched DNA binding"/>
    <property type="evidence" value="ECO:0007669"/>
    <property type="project" value="InterPro"/>
</dbReference>
<dbReference type="Pfam" id="PF08676">
    <property type="entry name" value="MutL_C"/>
    <property type="match status" value="1"/>
</dbReference>
<proteinExistence type="inferred from homology"/>
<dbReference type="InterPro" id="IPR002099">
    <property type="entry name" value="MutL/Mlh/PMS"/>
</dbReference>
<dbReference type="Proteomes" id="UP000286985">
    <property type="component" value="Unassembled WGS sequence"/>
</dbReference>
<comment type="function">
    <text evidence="5">This protein is involved in the repair of mismatches in DNA. It is required for dam-dependent methyl-directed DNA mismatch repair. May act as a 'molecular matchmaker', a protein that promotes the formation of a stable complex between two or more DNA-binding proteins in an ATP-dependent manner without itself being part of a final effector complex.</text>
</comment>
<comment type="caution">
    <text evidence="9">The sequence shown here is derived from an EMBL/GenBank/DDBJ whole genome shotgun (WGS) entry which is preliminary data.</text>
</comment>
<evidence type="ECO:0000259" key="7">
    <source>
        <dbReference type="SMART" id="SM00853"/>
    </source>
</evidence>
<evidence type="ECO:0000256" key="4">
    <source>
        <dbReference type="ARBA" id="ARBA00023204"/>
    </source>
</evidence>
<evidence type="ECO:0000256" key="5">
    <source>
        <dbReference type="HAMAP-Rule" id="MF_00149"/>
    </source>
</evidence>
<dbReference type="RefSeq" id="WP_092836578.1">
    <property type="nucleotide sequence ID" value="NZ_FPCF01000001.1"/>
</dbReference>
<dbReference type="InterPro" id="IPR020568">
    <property type="entry name" value="Ribosomal_Su5_D2-typ_SF"/>
</dbReference>
<accession>A0A432XKE5</accession>
<dbReference type="SMART" id="SM00853">
    <property type="entry name" value="MutL_C"/>
    <property type="match status" value="1"/>
</dbReference>
<evidence type="ECO:0000256" key="2">
    <source>
        <dbReference type="ARBA" id="ARBA00021975"/>
    </source>
</evidence>
<dbReference type="InterPro" id="IPR036890">
    <property type="entry name" value="HATPase_C_sf"/>
</dbReference>
<dbReference type="Gene3D" id="3.30.565.10">
    <property type="entry name" value="Histidine kinase-like ATPase, C-terminal domain"/>
    <property type="match status" value="1"/>
</dbReference>
<dbReference type="FunFam" id="3.30.565.10:FF:000003">
    <property type="entry name" value="DNA mismatch repair endonuclease MutL"/>
    <property type="match status" value="1"/>
</dbReference>
<dbReference type="SUPFAM" id="SSF54211">
    <property type="entry name" value="Ribosomal protein S5 domain 2-like"/>
    <property type="match status" value="1"/>
</dbReference>